<proteinExistence type="predicted"/>
<name>A0ABV2HBH0_9HYPH</name>
<dbReference type="Proteomes" id="UP001549031">
    <property type="component" value="Unassembled WGS sequence"/>
</dbReference>
<evidence type="ECO:0000313" key="2">
    <source>
        <dbReference type="EMBL" id="MET3587839.1"/>
    </source>
</evidence>
<evidence type="ECO:0000313" key="3">
    <source>
        <dbReference type="Proteomes" id="UP001549031"/>
    </source>
</evidence>
<comment type="caution">
    <text evidence="2">The sequence shown here is derived from an EMBL/GenBank/DDBJ whole genome shotgun (WGS) entry which is preliminary data.</text>
</comment>
<sequence length="69" mass="7778">MRSIRTRAMSRYLLKHVHEWEKLAGPVPEGLCLKCIDGNRLNTDPANWIAIPRGVLPRLNGGRATRVMA</sequence>
<gene>
    <name evidence="2" type="ORF">ABID21_003970</name>
</gene>
<evidence type="ECO:0000259" key="1">
    <source>
        <dbReference type="Pfam" id="PF13392"/>
    </source>
</evidence>
<dbReference type="EMBL" id="JBEPLJ010000016">
    <property type="protein sequence ID" value="MET3587839.1"/>
    <property type="molecule type" value="Genomic_DNA"/>
</dbReference>
<dbReference type="InterPro" id="IPR003615">
    <property type="entry name" value="HNH_nuc"/>
</dbReference>
<keyword evidence="3" id="KW-1185">Reference proteome</keyword>
<dbReference type="Pfam" id="PF13392">
    <property type="entry name" value="HNH_3"/>
    <property type="match status" value="1"/>
</dbReference>
<organism evidence="2 3">
    <name type="scientific">Pseudorhizobium tarimense</name>
    <dbReference type="NCBI Taxonomy" id="1079109"/>
    <lineage>
        <taxon>Bacteria</taxon>
        <taxon>Pseudomonadati</taxon>
        <taxon>Pseudomonadota</taxon>
        <taxon>Alphaproteobacteria</taxon>
        <taxon>Hyphomicrobiales</taxon>
        <taxon>Rhizobiaceae</taxon>
        <taxon>Rhizobium/Agrobacterium group</taxon>
        <taxon>Pseudorhizobium</taxon>
    </lineage>
</organism>
<accession>A0ABV2HBH0</accession>
<protein>
    <recommendedName>
        <fullName evidence="1">HNH nuclease domain-containing protein</fullName>
    </recommendedName>
</protein>
<feature type="domain" description="HNH nuclease" evidence="1">
    <location>
        <begin position="14"/>
        <end position="48"/>
    </location>
</feature>
<reference evidence="2 3" key="1">
    <citation type="submission" date="2024-06" db="EMBL/GenBank/DDBJ databases">
        <title>Genomic Encyclopedia of Type Strains, Phase IV (KMG-IV): sequencing the most valuable type-strain genomes for metagenomic binning, comparative biology and taxonomic classification.</title>
        <authorList>
            <person name="Goeker M."/>
        </authorList>
    </citation>
    <scope>NUCLEOTIDE SEQUENCE [LARGE SCALE GENOMIC DNA]</scope>
    <source>
        <strain evidence="2 3">DSM 105042</strain>
    </source>
</reference>